<evidence type="ECO:0000256" key="2">
    <source>
        <dbReference type="ARBA" id="ARBA00022679"/>
    </source>
</evidence>
<name>A0ABS4G8W3_9CLOT</name>
<accession>A0ABS4G8W3</accession>
<keyword evidence="5" id="KW-1185">Reference proteome</keyword>
<dbReference type="EMBL" id="JAGGKC010000044">
    <property type="protein sequence ID" value="MBP1920837.1"/>
    <property type="molecule type" value="Genomic_DNA"/>
</dbReference>
<evidence type="ECO:0000313" key="4">
    <source>
        <dbReference type="EMBL" id="MBP1920837.1"/>
    </source>
</evidence>
<evidence type="ECO:0000256" key="1">
    <source>
        <dbReference type="ARBA" id="ARBA00007154"/>
    </source>
</evidence>
<dbReference type="Pfam" id="PF01144">
    <property type="entry name" value="CoA_trans"/>
    <property type="match status" value="1"/>
</dbReference>
<dbReference type="InterPro" id="IPR004165">
    <property type="entry name" value="CoA_trans_fam_I"/>
</dbReference>
<dbReference type="Gene3D" id="3.40.1080.10">
    <property type="entry name" value="Glutaconate Coenzyme A-transferase"/>
    <property type="match status" value="2"/>
</dbReference>
<dbReference type="EC" id="2.8.3.1" evidence="4"/>
<dbReference type="InterPro" id="IPR037171">
    <property type="entry name" value="NagB/RpiA_transferase-like"/>
</dbReference>
<dbReference type="SMART" id="SM00882">
    <property type="entry name" value="CoA_trans"/>
    <property type="match status" value="1"/>
</dbReference>
<dbReference type="SUPFAM" id="SSF100950">
    <property type="entry name" value="NagB/RpiA/CoA transferase-like"/>
    <property type="match status" value="2"/>
</dbReference>
<evidence type="ECO:0000313" key="5">
    <source>
        <dbReference type="Proteomes" id="UP001519271"/>
    </source>
</evidence>
<dbReference type="PANTHER" id="PTHR43293">
    <property type="entry name" value="ACETATE COA-TRANSFERASE YDIF"/>
    <property type="match status" value="1"/>
</dbReference>
<dbReference type="RefSeq" id="WP_245250889.1">
    <property type="nucleotide sequence ID" value="NZ_JAGGKC010000044.1"/>
</dbReference>
<dbReference type="InterPro" id="IPR014388">
    <property type="entry name" value="3-oxoacid_CoA-transferase"/>
</dbReference>
<dbReference type="GO" id="GO:0018729">
    <property type="term" value="F:propionate CoA-transferase activity"/>
    <property type="evidence" value="ECO:0007669"/>
    <property type="project" value="UniProtKB-EC"/>
</dbReference>
<reference evidence="4 5" key="1">
    <citation type="submission" date="2021-03" db="EMBL/GenBank/DDBJ databases">
        <title>Genomic Encyclopedia of Type Strains, Phase IV (KMG-IV): sequencing the most valuable type-strain genomes for metagenomic binning, comparative biology and taxonomic classification.</title>
        <authorList>
            <person name="Goeker M."/>
        </authorList>
    </citation>
    <scope>NUCLEOTIDE SEQUENCE [LARGE SCALE GENOMIC DNA]</scope>
    <source>
        <strain evidence="4 5">DSM 6139</strain>
    </source>
</reference>
<sequence length="525" mass="56076">MTKIIDADSAALLIHDGATIGAACLGLIGWPEEVSMAIEKRFLNTGSPRNLTIVHSSASGNWKDKGTHHLGYEGLVKKLVCAHTGAAPRMAKLVEEQKIECYLFPQGVVSHMFRAMASKKPGVITKVGLGTYADPRIEGGKITPQTKDDMVKVIEIEGEEYLLYKSVPVDIALLKASVADEKGNLSFTREAGLTEQLALATAVKNAGGIVIAQVENIAKANSLNPKDIRVPGIMVDYVVVARPENHLQTMGTYYNPSFAGEIKIPLHSIEPLPLDERKIIARRATMELAPNTVINLGVGMPDGVASVAAEEGVSDMMTLTTELGLIGGVPGGGLDFGAAYNADSMIEMDSMFDFYDGGGLDAAFLGLAQTDISGNVNVSKFGPKVMGPGGFINITQNSKKVIFCGTFTAGGLVIEVVSGKLNILNEGKSKKFINEVDQITFSGSFANSINQPVLYITERAVFTLENGEMTLIEIAPGVDLTKDILGLMDFKPKISPNLKEMDSAIFNAKWGGLKQILDVKKSGIQ</sequence>
<comment type="similarity">
    <text evidence="1 3">Belongs to the 3-oxoacid CoA-transferase family.</text>
</comment>
<dbReference type="Proteomes" id="UP001519271">
    <property type="component" value="Unassembled WGS sequence"/>
</dbReference>
<evidence type="ECO:0000256" key="3">
    <source>
        <dbReference type="PIRNR" id="PIRNR000858"/>
    </source>
</evidence>
<organism evidence="4 5">
    <name type="scientific">Youngiibacter multivorans</name>
    <dbReference type="NCBI Taxonomy" id="937251"/>
    <lineage>
        <taxon>Bacteria</taxon>
        <taxon>Bacillati</taxon>
        <taxon>Bacillota</taxon>
        <taxon>Clostridia</taxon>
        <taxon>Eubacteriales</taxon>
        <taxon>Clostridiaceae</taxon>
        <taxon>Youngiibacter</taxon>
    </lineage>
</organism>
<dbReference type="PANTHER" id="PTHR43293:SF1">
    <property type="entry name" value="ACETATE COA-TRANSFERASE YDIF"/>
    <property type="match status" value="1"/>
</dbReference>
<dbReference type="PIRSF" id="PIRSF000858">
    <property type="entry name" value="SCOT-t"/>
    <property type="match status" value="1"/>
</dbReference>
<gene>
    <name evidence="4" type="ORF">J2Z34_003354</name>
</gene>
<keyword evidence="2 3" id="KW-0808">Transferase</keyword>
<protein>
    <submittedName>
        <fullName evidence="4">Propionate CoA-transferase</fullName>
        <ecNumber evidence="4">2.8.3.1</ecNumber>
    </submittedName>
</protein>
<proteinExistence type="inferred from homology"/>
<comment type="caution">
    <text evidence="4">The sequence shown here is derived from an EMBL/GenBank/DDBJ whole genome shotgun (WGS) entry which is preliminary data.</text>
</comment>